<evidence type="ECO:0000313" key="3">
    <source>
        <dbReference type="EMBL" id="GAA5518497.1"/>
    </source>
</evidence>
<proteinExistence type="predicted"/>
<dbReference type="InterPro" id="IPR011009">
    <property type="entry name" value="Kinase-like_dom_sf"/>
</dbReference>
<keyword evidence="2" id="KW-0812">Transmembrane</keyword>
<organism evidence="3 4">
    <name type="scientific">Demequina sediminis</name>
    <dbReference type="NCBI Taxonomy" id="1930058"/>
    <lineage>
        <taxon>Bacteria</taxon>
        <taxon>Bacillati</taxon>
        <taxon>Actinomycetota</taxon>
        <taxon>Actinomycetes</taxon>
        <taxon>Micrococcales</taxon>
        <taxon>Demequinaceae</taxon>
        <taxon>Demequina</taxon>
    </lineage>
</organism>
<evidence type="ECO:0000256" key="1">
    <source>
        <dbReference type="SAM" id="Coils"/>
    </source>
</evidence>
<evidence type="ECO:0008006" key="5">
    <source>
        <dbReference type="Google" id="ProtNLM"/>
    </source>
</evidence>
<sequence>MQEGRVLGARFTLLEEVNHDIPGIERHLAHDGRLDRLTVVDIVHLVSAGAVRKVATRASRLRDPRLARIVATGRDTVEGRPVTYVAIEHVPGVTLDEVLATRRIDPRRAMAIVGGAARALAAAKAEGLTHGFVRPGCITVTERGRVVVAGVGVDGEAGAQAGIVEQASEEADSRALGEILVRALTGLDRGESTADDLPDGMPAAGRAVALDVLTGAPPTTLGALIDALSPFDARALVGFTAAVETLRWIPRLESEHEAQAAREAARLAQEEAERLEASRQLIASETLEAARLAAEEEAAEALADPQLQETMRSAAHDEAAEVAETPLPGTHSRPADKHEAAFDTLEIMVADQNRVRERGTWELVLEALHRRWPASAPITHSLERARVRAESGGPLNGSRVVMTLAVAGIVLAVFVALAWLAQPLSDSIVIEPARTIQPRPVDPAAD</sequence>
<dbReference type="EMBL" id="BAABRR010000004">
    <property type="protein sequence ID" value="GAA5518497.1"/>
    <property type="molecule type" value="Genomic_DNA"/>
</dbReference>
<keyword evidence="2" id="KW-1133">Transmembrane helix</keyword>
<evidence type="ECO:0000256" key="2">
    <source>
        <dbReference type="SAM" id="Phobius"/>
    </source>
</evidence>
<feature type="coiled-coil region" evidence="1">
    <location>
        <begin position="251"/>
        <end position="304"/>
    </location>
</feature>
<reference evidence="3 4" key="1">
    <citation type="submission" date="2024-02" db="EMBL/GenBank/DDBJ databases">
        <title>Lysinimicrobium sediminis NBRC 112286.</title>
        <authorList>
            <person name="Ichikawa N."/>
            <person name="Katano-Makiyama Y."/>
            <person name="Hidaka K."/>
        </authorList>
    </citation>
    <scope>NUCLEOTIDE SEQUENCE [LARGE SCALE GENOMIC DNA]</scope>
    <source>
        <strain evidence="3 4">NBRC 112286</strain>
    </source>
</reference>
<accession>A0ABP9WFA5</accession>
<gene>
    <name evidence="3" type="ORF">Lsed01_00924</name>
</gene>
<dbReference type="Proteomes" id="UP001426770">
    <property type="component" value="Unassembled WGS sequence"/>
</dbReference>
<dbReference type="Gene3D" id="1.10.510.10">
    <property type="entry name" value="Transferase(Phosphotransferase) domain 1"/>
    <property type="match status" value="1"/>
</dbReference>
<keyword evidence="4" id="KW-1185">Reference proteome</keyword>
<evidence type="ECO:0000313" key="4">
    <source>
        <dbReference type="Proteomes" id="UP001426770"/>
    </source>
</evidence>
<protein>
    <recommendedName>
        <fullName evidence="5">Protein kinase domain-containing protein</fullName>
    </recommendedName>
</protein>
<comment type="caution">
    <text evidence="3">The sequence shown here is derived from an EMBL/GenBank/DDBJ whole genome shotgun (WGS) entry which is preliminary data.</text>
</comment>
<dbReference type="SUPFAM" id="SSF56112">
    <property type="entry name" value="Protein kinase-like (PK-like)"/>
    <property type="match status" value="1"/>
</dbReference>
<feature type="transmembrane region" description="Helical" evidence="2">
    <location>
        <begin position="400"/>
        <end position="421"/>
    </location>
</feature>
<name>A0ABP9WFA5_9MICO</name>
<keyword evidence="2" id="KW-0472">Membrane</keyword>
<keyword evidence="1" id="KW-0175">Coiled coil</keyword>